<evidence type="ECO:0000256" key="1">
    <source>
        <dbReference type="SAM" id="Coils"/>
    </source>
</evidence>
<protein>
    <recommendedName>
        <fullName evidence="2">ART-PolyVal-like domain-containing protein</fullName>
    </recommendedName>
</protein>
<dbReference type="Pfam" id="PF18760">
    <property type="entry name" value="ART-PolyVal"/>
    <property type="match status" value="1"/>
</dbReference>
<sequence length="202" mass="22351">MQIDVWHGTNQDFDRFDENLLGLNNANTASRAAFFFAADPDTARDYAQQAARKLVPNHIEHENRVERLLIEAEAAREAGQLNSYEELLMEAEELEFGAIQAGPEGAKILRCRVTIINPLEIDGSQYSVICNLGDVLETARANGYDAVILRGISDTPSGTIAPDDHYAVFSSDQIEIIDVMSVDAALETHPEKLEEDLLDMAM</sequence>
<comment type="caution">
    <text evidence="3">The sequence shown here is derived from an EMBL/GenBank/DDBJ whole genome shotgun (WGS) entry which is preliminary data.</text>
</comment>
<evidence type="ECO:0000313" key="3">
    <source>
        <dbReference type="EMBL" id="KKO08623.1"/>
    </source>
</evidence>
<feature type="domain" description="ART-PolyVal-like" evidence="2">
    <location>
        <begin position="4"/>
        <end position="175"/>
    </location>
</feature>
<name>A0A0F9W8J2_9ZZZZ</name>
<keyword evidence="1" id="KW-0175">Coiled coil</keyword>
<organism evidence="3">
    <name type="scientific">marine sediment metagenome</name>
    <dbReference type="NCBI Taxonomy" id="412755"/>
    <lineage>
        <taxon>unclassified sequences</taxon>
        <taxon>metagenomes</taxon>
        <taxon>ecological metagenomes</taxon>
    </lineage>
</organism>
<dbReference type="EMBL" id="LAZR01000009">
    <property type="protein sequence ID" value="KKO08623.1"/>
    <property type="molecule type" value="Genomic_DNA"/>
</dbReference>
<gene>
    <name evidence="3" type="ORF">LCGC14_0045630</name>
</gene>
<accession>A0A0F9W8J2</accession>
<dbReference type="AlphaFoldDB" id="A0A0F9W8J2"/>
<dbReference type="InterPro" id="IPR049522">
    <property type="entry name" value="ART-PolyVal_dom"/>
</dbReference>
<proteinExistence type="predicted"/>
<feature type="coiled-coil region" evidence="1">
    <location>
        <begin position="58"/>
        <end position="94"/>
    </location>
</feature>
<evidence type="ECO:0000259" key="2">
    <source>
        <dbReference type="Pfam" id="PF18760"/>
    </source>
</evidence>
<reference evidence="3" key="1">
    <citation type="journal article" date="2015" name="Nature">
        <title>Complex archaea that bridge the gap between prokaryotes and eukaryotes.</title>
        <authorList>
            <person name="Spang A."/>
            <person name="Saw J.H."/>
            <person name="Jorgensen S.L."/>
            <person name="Zaremba-Niedzwiedzka K."/>
            <person name="Martijn J."/>
            <person name="Lind A.E."/>
            <person name="van Eijk R."/>
            <person name="Schleper C."/>
            <person name="Guy L."/>
            <person name="Ettema T.J."/>
        </authorList>
    </citation>
    <scope>NUCLEOTIDE SEQUENCE</scope>
</reference>